<dbReference type="SUPFAM" id="SSF52980">
    <property type="entry name" value="Restriction endonuclease-like"/>
    <property type="match status" value="1"/>
</dbReference>
<dbReference type="InterPro" id="IPR011335">
    <property type="entry name" value="Restrct_endonuc-II-like"/>
</dbReference>
<dbReference type="PANTHER" id="PTHR46609:SF7">
    <property type="match status" value="1"/>
</dbReference>
<dbReference type="CDD" id="cd22343">
    <property type="entry name" value="PDDEXK_lambda_exonuclease-like"/>
    <property type="match status" value="1"/>
</dbReference>
<protein>
    <recommendedName>
        <fullName evidence="1">YqaJ viral recombinase domain-containing protein</fullName>
    </recommendedName>
</protein>
<evidence type="ECO:0000313" key="3">
    <source>
        <dbReference type="Proteomes" id="UP001591681"/>
    </source>
</evidence>
<dbReference type="Gene3D" id="3.90.320.10">
    <property type="match status" value="1"/>
</dbReference>
<evidence type="ECO:0000259" key="1">
    <source>
        <dbReference type="Pfam" id="PF09588"/>
    </source>
</evidence>
<dbReference type="Proteomes" id="UP001591681">
    <property type="component" value="Unassembled WGS sequence"/>
</dbReference>
<organism evidence="2 3">
    <name type="scientific">Coilia grayii</name>
    <name type="common">Gray's grenadier anchovy</name>
    <dbReference type="NCBI Taxonomy" id="363190"/>
    <lineage>
        <taxon>Eukaryota</taxon>
        <taxon>Metazoa</taxon>
        <taxon>Chordata</taxon>
        <taxon>Craniata</taxon>
        <taxon>Vertebrata</taxon>
        <taxon>Euteleostomi</taxon>
        <taxon>Actinopterygii</taxon>
        <taxon>Neopterygii</taxon>
        <taxon>Teleostei</taxon>
        <taxon>Clupei</taxon>
        <taxon>Clupeiformes</taxon>
        <taxon>Clupeoidei</taxon>
        <taxon>Engraulidae</taxon>
        <taxon>Coilinae</taxon>
        <taxon>Coilia</taxon>
    </lineage>
</organism>
<feature type="domain" description="YqaJ viral recombinase" evidence="1">
    <location>
        <begin position="19"/>
        <end position="165"/>
    </location>
</feature>
<evidence type="ECO:0000313" key="2">
    <source>
        <dbReference type="EMBL" id="KAL2088077.1"/>
    </source>
</evidence>
<dbReference type="GO" id="GO:0006281">
    <property type="term" value="P:DNA repair"/>
    <property type="evidence" value="ECO:0007669"/>
    <property type="project" value="UniProtKB-ARBA"/>
</dbReference>
<reference evidence="2 3" key="1">
    <citation type="submission" date="2024-09" db="EMBL/GenBank/DDBJ databases">
        <title>A chromosome-level genome assembly of Gray's grenadier anchovy, Coilia grayii.</title>
        <authorList>
            <person name="Fu Z."/>
        </authorList>
    </citation>
    <scope>NUCLEOTIDE SEQUENCE [LARGE SCALE GENOMIC DNA]</scope>
    <source>
        <strain evidence="2">G4</strain>
        <tissue evidence="2">Muscle</tissue>
    </source>
</reference>
<accession>A0ABD1JLW7</accession>
<dbReference type="InterPro" id="IPR051703">
    <property type="entry name" value="NF-kappa-B_Signaling_Reg"/>
</dbReference>
<sequence length="220" mass="25541">MEMAHKIEISTRAQSKDHDWHMLPQTRMTSSRFREVCHVRGHSSGESLAQRMIRGTRQTGSMRRGSEMEFQATKEYVQCNNVNYAPCGLVLHPVAPWLGASPDSLVYDPTATPCYGLVEIKCPNVKSYIRATLIVNSYMSNGTFKLKKSHAYFWQVQGQLLITGLEWCNFFVWAEEDYFVERLQPDKDVQGIIRQKCDYFFFSIYMPKYLSMRRAQLIGR</sequence>
<name>A0ABD1JLW7_9TELE</name>
<dbReference type="InterPro" id="IPR019080">
    <property type="entry name" value="YqaJ_viral_recombinase"/>
</dbReference>
<comment type="caution">
    <text evidence="2">The sequence shown here is derived from an EMBL/GenBank/DDBJ whole genome shotgun (WGS) entry which is preliminary data.</text>
</comment>
<keyword evidence="3" id="KW-1185">Reference proteome</keyword>
<proteinExistence type="predicted"/>
<dbReference type="EMBL" id="JBHFQA010000014">
    <property type="protein sequence ID" value="KAL2088077.1"/>
    <property type="molecule type" value="Genomic_DNA"/>
</dbReference>
<dbReference type="PANTHER" id="PTHR46609">
    <property type="entry name" value="EXONUCLEASE, PHAGE-TYPE/RECB, C-TERMINAL DOMAIN-CONTAINING PROTEIN"/>
    <property type="match status" value="1"/>
</dbReference>
<dbReference type="InterPro" id="IPR011604">
    <property type="entry name" value="PDDEXK-like_dom_sf"/>
</dbReference>
<dbReference type="AlphaFoldDB" id="A0ABD1JLW7"/>
<dbReference type="Pfam" id="PF09588">
    <property type="entry name" value="YqaJ"/>
    <property type="match status" value="1"/>
</dbReference>
<gene>
    <name evidence="2" type="ORF">ACEWY4_016905</name>
</gene>